<dbReference type="InterPro" id="IPR052025">
    <property type="entry name" value="Xyloglucanase_GH74"/>
</dbReference>
<organism evidence="2 3">
    <name type="scientific">Candidatus Doudnabacteria bacterium RIFCSPHIGHO2_02_FULL_46_11</name>
    <dbReference type="NCBI Taxonomy" id="1817832"/>
    <lineage>
        <taxon>Bacteria</taxon>
        <taxon>Candidatus Doudnaibacteriota</taxon>
    </lineage>
</organism>
<dbReference type="GO" id="GO:0010411">
    <property type="term" value="P:xyloglucan metabolic process"/>
    <property type="evidence" value="ECO:0007669"/>
    <property type="project" value="TreeGrafter"/>
</dbReference>
<feature type="signal peptide" evidence="1">
    <location>
        <begin position="1"/>
        <end position="24"/>
    </location>
</feature>
<name>A0A1F5P4V6_9BACT</name>
<keyword evidence="1" id="KW-0732">Signal</keyword>
<gene>
    <name evidence="2" type="ORF">A3J48_00330</name>
</gene>
<evidence type="ECO:0008006" key="4">
    <source>
        <dbReference type="Google" id="ProtNLM"/>
    </source>
</evidence>
<protein>
    <recommendedName>
        <fullName evidence="4">Photosynthesis system II assembly factor Ycf48/Hcf136-like domain-containing protein</fullName>
    </recommendedName>
</protein>
<proteinExistence type="predicted"/>
<comment type="caution">
    <text evidence="2">The sequence shown here is derived from an EMBL/GenBank/DDBJ whole genome shotgun (WGS) entry which is preliminary data.</text>
</comment>
<evidence type="ECO:0000256" key="1">
    <source>
        <dbReference type="SAM" id="SignalP"/>
    </source>
</evidence>
<dbReference type="PANTHER" id="PTHR43739:SF5">
    <property type="entry name" value="EXO-ALPHA-SIALIDASE"/>
    <property type="match status" value="1"/>
</dbReference>
<evidence type="ECO:0000313" key="2">
    <source>
        <dbReference type="EMBL" id="OGE84923.1"/>
    </source>
</evidence>
<dbReference type="InterPro" id="IPR015943">
    <property type="entry name" value="WD40/YVTN_repeat-like_dom_sf"/>
</dbReference>
<accession>A0A1F5P4V6</accession>
<evidence type="ECO:0000313" key="3">
    <source>
        <dbReference type="Proteomes" id="UP000176786"/>
    </source>
</evidence>
<dbReference type="SUPFAM" id="SSF110296">
    <property type="entry name" value="Oligoxyloglucan reducing end-specific cellobiohydrolase"/>
    <property type="match status" value="1"/>
</dbReference>
<dbReference type="EMBL" id="MFES01000030">
    <property type="protein sequence ID" value="OGE84923.1"/>
    <property type="molecule type" value="Genomic_DNA"/>
</dbReference>
<dbReference type="Proteomes" id="UP000176786">
    <property type="component" value="Unassembled WGS sequence"/>
</dbReference>
<sequence length="354" mass="38518">MGLKLKNLVIVSILAVALTGQSCAISGGGSGPRGVWKSEDRAQTWSKINLVDTGQSRPSPALDNIDVRSLLISPDTDNLVYASTPLGVFGSDSGGRIWYHILENLSIRETVAAQADPQILYAAGSETSGRGVVYKSNNRGKDWERKYIEADLNEAASIAVNPRDAQHVLVGLNSGAMIVTFNGGESWNLVRTFLGRIQQIRFHSTDPRRIYLLVRGLGMFASSNGGQSFDPSPRILIEDGDTTYRPRIYLSFDFAPSHPDVMYLTSDSGVFKTLNGGTTWRALRLPVDPSNALTIAVEVAQNGELLYVTVDTVVYRSLDGGATFNTEKLPTNRLIRAIVTNQANPDIVYLGLIE</sequence>
<dbReference type="AlphaFoldDB" id="A0A1F5P4V6"/>
<reference evidence="2 3" key="1">
    <citation type="journal article" date="2016" name="Nat. Commun.">
        <title>Thousands of microbial genomes shed light on interconnected biogeochemical processes in an aquifer system.</title>
        <authorList>
            <person name="Anantharaman K."/>
            <person name="Brown C.T."/>
            <person name="Hug L.A."/>
            <person name="Sharon I."/>
            <person name="Castelle C.J."/>
            <person name="Probst A.J."/>
            <person name="Thomas B.C."/>
            <person name="Singh A."/>
            <person name="Wilkins M.J."/>
            <person name="Karaoz U."/>
            <person name="Brodie E.L."/>
            <person name="Williams K.H."/>
            <person name="Hubbard S.S."/>
            <person name="Banfield J.F."/>
        </authorList>
    </citation>
    <scope>NUCLEOTIDE SEQUENCE [LARGE SCALE GENOMIC DNA]</scope>
</reference>
<dbReference type="PANTHER" id="PTHR43739">
    <property type="entry name" value="XYLOGLUCANASE (EUROFUNG)"/>
    <property type="match status" value="1"/>
</dbReference>
<feature type="chain" id="PRO_5009520362" description="Photosynthesis system II assembly factor Ycf48/Hcf136-like domain-containing protein" evidence="1">
    <location>
        <begin position="25"/>
        <end position="354"/>
    </location>
</feature>
<dbReference type="PROSITE" id="PS51257">
    <property type="entry name" value="PROKAR_LIPOPROTEIN"/>
    <property type="match status" value="1"/>
</dbReference>
<dbReference type="STRING" id="1817832.A3J48_00330"/>
<dbReference type="Gene3D" id="2.130.10.10">
    <property type="entry name" value="YVTN repeat-like/Quinoprotein amine dehydrogenase"/>
    <property type="match status" value="2"/>
</dbReference>